<dbReference type="PANTHER" id="PTHR12475:SF4">
    <property type="entry name" value="PROTEIN THEM6"/>
    <property type="match status" value="1"/>
</dbReference>
<protein>
    <recommendedName>
        <fullName evidence="4">Thioesterase</fullName>
    </recommendedName>
</protein>
<organism evidence="2 3">
    <name type="scientific">Entomortierella parvispora</name>
    <dbReference type="NCBI Taxonomy" id="205924"/>
    <lineage>
        <taxon>Eukaryota</taxon>
        <taxon>Fungi</taxon>
        <taxon>Fungi incertae sedis</taxon>
        <taxon>Mucoromycota</taxon>
        <taxon>Mortierellomycotina</taxon>
        <taxon>Mortierellomycetes</taxon>
        <taxon>Mortierellales</taxon>
        <taxon>Mortierellaceae</taxon>
        <taxon>Entomortierella</taxon>
    </lineage>
</organism>
<dbReference type="InterPro" id="IPR029069">
    <property type="entry name" value="HotDog_dom_sf"/>
</dbReference>
<reference evidence="2" key="1">
    <citation type="submission" date="2021-11" db="EMBL/GenBank/DDBJ databases">
        <authorList>
            <person name="Herlambang A."/>
            <person name="Guo Y."/>
            <person name="Takashima Y."/>
            <person name="Nishizawa T."/>
        </authorList>
    </citation>
    <scope>NUCLEOTIDE SEQUENCE</scope>
    <source>
        <strain evidence="2">E1425</strain>
    </source>
</reference>
<comment type="similarity">
    <text evidence="1">Belongs to the lcsJ thioesterase family.</text>
</comment>
<comment type="caution">
    <text evidence="2">The sequence shown here is derived from an EMBL/GenBank/DDBJ whole genome shotgun (WGS) entry which is preliminary data.</text>
</comment>
<keyword evidence="3" id="KW-1185">Reference proteome</keyword>
<name>A0A9P3H4Z3_9FUNG</name>
<dbReference type="Proteomes" id="UP000827284">
    <property type="component" value="Unassembled WGS sequence"/>
</dbReference>
<proteinExistence type="inferred from homology"/>
<evidence type="ECO:0000313" key="3">
    <source>
        <dbReference type="Proteomes" id="UP000827284"/>
    </source>
</evidence>
<dbReference type="CDD" id="cd00586">
    <property type="entry name" value="4HBT"/>
    <property type="match status" value="1"/>
</dbReference>
<reference evidence="2" key="2">
    <citation type="journal article" date="2022" name="Microbiol. Resour. Announc.">
        <title>Whole-Genome Sequence of Entomortierella parvispora E1425, a Mucoromycotan Fungus Associated with Burkholderiaceae-Related Endosymbiotic Bacteria.</title>
        <authorList>
            <person name="Herlambang A."/>
            <person name="Guo Y."/>
            <person name="Takashima Y."/>
            <person name="Narisawa K."/>
            <person name="Ohta H."/>
            <person name="Nishizawa T."/>
        </authorList>
    </citation>
    <scope>NUCLEOTIDE SEQUENCE</scope>
    <source>
        <strain evidence="2">E1425</strain>
    </source>
</reference>
<sequence>MPPSTMNKILLKMPAPMLQYAANLISFYFQHVRPHQAMVRKHLRRLILLVLLLNFKSIPGVFHAKMGLRIAAVQLYSIRHGKGFRIKPTDTSIVRERVWVDDLDLNFHFSNSSYGKNCDYARVKYVTSLLGPTVLPLHPLRKISFALGGNQMWFRKEITLFQSYEIRTRLLTWNQKWFVIEHRLYTPAKSKSSADQTLCAIGISKFVLKYAGGSWKNKTIPFLDALEMVGHDVAELRQLEANSKNENGNVVLWPKEDLEFKSFGGWNGRAAAVGNALDLCETMLLQE</sequence>
<evidence type="ECO:0008006" key="4">
    <source>
        <dbReference type="Google" id="ProtNLM"/>
    </source>
</evidence>
<dbReference type="EMBL" id="BQFW01000003">
    <property type="protein sequence ID" value="GJJ70215.1"/>
    <property type="molecule type" value="Genomic_DNA"/>
</dbReference>
<dbReference type="InterPro" id="IPR051490">
    <property type="entry name" value="THEM6_lcsJ_thioesterase"/>
</dbReference>
<dbReference type="Pfam" id="PF13279">
    <property type="entry name" value="4HBT_2"/>
    <property type="match status" value="1"/>
</dbReference>
<dbReference type="SUPFAM" id="SSF54637">
    <property type="entry name" value="Thioesterase/thiol ester dehydrase-isomerase"/>
    <property type="match status" value="1"/>
</dbReference>
<dbReference type="Gene3D" id="3.10.129.10">
    <property type="entry name" value="Hotdog Thioesterase"/>
    <property type="match status" value="1"/>
</dbReference>
<dbReference type="AlphaFoldDB" id="A0A9P3H4Z3"/>
<dbReference type="PANTHER" id="PTHR12475">
    <property type="match status" value="1"/>
</dbReference>
<evidence type="ECO:0000313" key="2">
    <source>
        <dbReference type="EMBL" id="GJJ70215.1"/>
    </source>
</evidence>
<dbReference type="OrthoDB" id="265761at2759"/>
<evidence type="ECO:0000256" key="1">
    <source>
        <dbReference type="ARBA" id="ARBA00038476"/>
    </source>
</evidence>
<accession>A0A9P3H4Z3</accession>
<gene>
    <name evidence="2" type="ORF">EMPS_02564</name>
</gene>